<sequence>MVRQCGKFLSEMPSVWNLWRLCLLLMLWVPSSASLLTGCIKVNPCKCIMQDGSGVINLAAMGDADGFLERDAPLTGSGKESDPESSLSFSPCLPFSEPAGFSFECLEVAVCVVVRSRAPNKETVDFLNFGRHGNNVFSYDNDSQSLTVTYPASHCSPLHTVVRYNCSSNHSVVRSRTTENPNLLQIDVDDPCACPNSCEPQDVGPRTIILIMFGITVTFYFLFGLCALSPVRTPNGVEIIPKENIWCSLYYACVERKRRKQWDPRRYN</sequence>
<feature type="transmembrane region" description="Helical" evidence="1">
    <location>
        <begin position="208"/>
        <end position="228"/>
    </location>
</feature>
<dbReference type="GO" id="GO:0005802">
    <property type="term" value="C:trans-Golgi network"/>
    <property type="evidence" value="ECO:0007669"/>
    <property type="project" value="TreeGrafter"/>
</dbReference>
<dbReference type="OMA" id="SVWCMIC"/>
<protein>
    <submittedName>
        <fullName evidence="3">Uncharacterized protein</fullName>
    </submittedName>
</protein>
<dbReference type="Proteomes" id="UP000287033">
    <property type="component" value="Unassembled WGS sequence"/>
</dbReference>
<dbReference type="PANTHER" id="PTHR15071">
    <property type="entry name" value="MANNOSE-6-PHOSPHATE RECEPTOR FAMILY MEMBER"/>
    <property type="match status" value="1"/>
</dbReference>
<dbReference type="OrthoDB" id="29460at2759"/>
<keyword evidence="1" id="KW-0472">Membrane</keyword>
<proteinExistence type="predicted"/>
<dbReference type="AlphaFoldDB" id="A0A401SLX0"/>
<gene>
    <name evidence="3" type="ORF">chiPu_0009836</name>
</gene>
<feature type="signal peptide" evidence="2">
    <location>
        <begin position="1"/>
        <end position="33"/>
    </location>
</feature>
<comment type="caution">
    <text evidence="3">The sequence shown here is derived from an EMBL/GenBank/DDBJ whole genome shotgun (WGS) entry which is preliminary data.</text>
</comment>
<organism evidence="3 4">
    <name type="scientific">Chiloscyllium punctatum</name>
    <name type="common">Brownbanded bambooshark</name>
    <name type="synonym">Hemiscyllium punctatum</name>
    <dbReference type="NCBI Taxonomy" id="137246"/>
    <lineage>
        <taxon>Eukaryota</taxon>
        <taxon>Metazoa</taxon>
        <taxon>Chordata</taxon>
        <taxon>Craniata</taxon>
        <taxon>Vertebrata</taxon>
        <taxon>Chondrichthyes</taxon>
        <taxon>Elasmobranchii</taxon>
        <taxon>Galeomorphii</taxon>
        <taxon>Galeoidea</taxon>
        <taxon>Orectolobiformes</taxon>
        <taxon>Hemiscylliidae</taxon>
        <taxon>Chiloscyllium</taxon>
    </lineage>
</organism>
<keyword evidence="1" id="KW-1133">Transmembrane helix</keyword>
<accession>A0A401SLX0</accession>
<evidence type="ECO:0000256" key="2">
    <source>
        <dbReference type="SAM" id="SignalP"/>
    </source>
</evidence>
<evidence type="ECO:0000313" key="4">
    <source>
        <dbReference type="Proteomes" id="UP000287033"/>
    </source>
</evidence>
<keyword evidence="1" id="KW-0812">Transmembrane</keyword>
<feature type="chain" id="PRO_5019166776" evidence="2">
    <location>
        <begin position="34"/>
        <end position="268"/>
    </location>
</feature>
<evidence type="ECO:0000313" key="3">
    <source>
        <dbReference type="EMBL" id="GCC31379.1"/>
    </source>
</evidence>
<evidence type="ECO:0000256" key="1">
    <source>
        <dbReference type="SAM" id="Phobius"/>
    </source>
</evidence>
<name>A0A401SLX0_CHIPU</name>
<dbReference type="EMBL" id="BEZZ01000359">
    <property type="protein sequence ID" value="GCC31379.1"/>
    <property type="molecule type" value="Genomic_DNA"/>
</dbReference>
<keyword evidence="2" id="KW-0732">Signal</keyword>
<keyword evidence="4" id="KW-1185">Reference proteome</keyword>
<dbReference type="PANTHER" id="PTHR15071:SF34">
    <property type="entry name" value="MRH DOMAIN-CONTAINING PROTEIN"/>
    <property type="match status" value="1"/>
</dbReference>
<reference evidence="3 4" key="1">
    <citation type="journal article" date="2018" name="Nat. Ecol. Evol.">
        <title>Shark genomes provide insights into elasmobranch evolution and the origin of vertebrates.</title>
        <authorList>
            <person name="Hara Y"/>
            <person name="Yamaguchi K"/>
            <person name="Onimaru K"/>
            <person name="Kadota M"/>
            <person name="Koyanagi M"/>
            <person name="Keeley SD"/>
            <person name="Tatsumi K"/>
            <person name="Tanaka K"/>
            <person name="Motone F"/>
            <person name="Kageyama Y"/>
            <person name="Nozu R"/>
            <person name="Adachi N"/>
            <person name="Nishimura O"/>
            <person name="Nakagawa R"/>
            <person name="Tanegashima C"/>
            <person name="Kiyatake I"/>
            <person name="Matsumoto R"/>
            <person name="Murakumo K"/>
            <person name="Nishida K"/>
            <person name="Terakita A"/>
            <person name="Kuratani S"/>
            <person name="Sato K"/>
            <person name="Hyodo S Kuraku.S."/>
        </authorList>
    </citation>
    <scope>NUCLEOTIDE SEQUENCE [LARGE SCALE GENOMIC DNA]</scope>
</reference>